<keyword evidence="2" id="KW-1185">Reference proteome</keyword>
<name>A0AAN9T5N8_PSOTE</name>
<dbReference type="AlphaFoldDB" id="A0AAN9T5N8"/>
<proteinExistence type="predicted"/>
<evidence type="ECO:0000313" key="1">
    <source>
        <dbReference type="EMBL" id="KAK7406767.1"/>
    </source>
</evidence>
<comment type="caution">
    <text evidence="1">The sequence shown here is derived from an EMBL/GenBank/DDBJ whole genome shotgun (WGS) entry which is preliminary data.</text>
</comment>
<reference evidence="1 2" key="1">
    <citation type="submission" date="2024-01" db="EMBL/GenBank/DDBJ databases">
        <title>The genomes of 5 underutilized Papilionoideae crops provide insights into root nodulation and disease resistanc.</title>
        <authorList>
            <person name="Jiang F."/>
        </authorList>
    </citation>
    <scope>NUCLEOTIDE SEQUENCE [LARGE SCALE GENOMIC DNA]</scope>
    <source>
        <strain evidence="1">DUOXIRENSHENG_FW03</strain>
        <tissue evidence="1">Leaves</tissue>
    </source>
</reference>
<sequence>MTSISNGPSTHSGIRYWNRDTLATAEPLSWCRLSPSVVPHIWCKIVSGHTGIVNQRKQCTESFDVGMSVRKQGEVDESCEGVGLSHEVEGLDGDIFYKRA</sequence>
<dbReference type="Proteomes" id="UP001386955">
    <property type="component" value="Unassembled WGS sequence"/>
</dbReference>
<dbReference type="EMBL" id="JAYMYS010000002">
    <property type="protein sequence ID" value="KAK7406767.1"/>
    <property type="molecule type" value="Genomic_DNA"/>
</dbReference>
<accession>A0AAN9T5N8</accession>
<protein>
    <submittedName>
        <fullName evidence="1">Uncharacterized protein</fullName>
    </submittedName>
</protein>
<organism evidence="1 2">
    <name type="scientific">Psophocarpus tetragonolobus</name>
    <name type="common">Winged bean</name>
    <name type="synonym">Dolichos tetragonolobus</name>
    <dbReference type="NCBI Taxonomy" id="3891"/>
    <lineage>
        <taxon>Eukaryota</taxon>
        <taxon>Viridiplantae</taxon>
        <taxon>Streptophyta</taxon>
        <taxon>Embryophyta</taxon>
        <taxon>Tracheophyta</taxon>
        <taxon>Spermatophyta</taxon>
        <taxon>Magnoliopsida</taxon>
        <taxon>eudicotyledons</taxon>
        <taxon>Gunneridae</taxon>
        <taxon>Pentapetalae</taxon>
        <taxon>rosids</taxon>
        <taxon>fabids</taxon>
        <taxon>Fabales</taxon>
        <taxon>Fabaceae</taxon>
        <taxon>Papilionoideae</taxon>
        <taxon>50 kb inversion clade</taxon>
        <taxon>NPAAA clade</taxon>
        <taxon>indigoferoid/millettioid clade</taxon>
        <taxon>Phaseoleae</taxon>
        <taxon>Psophocarpus</taxon>
    </lineage>
</organism>
<gene>
    <name evidence="1" type="ORF">VNO78_08398</name>
</gene>
<evidence type="ECO:0000313" key="2">
    <source>
        <dbReference type="Proteomes" id="UP001386955"/>
    </source>
</evidence>